<dbReference type="OrthoDB" id="5325392at2"/>
<organism evidence="1 2">
    <name type="scientific">Helicobacter ganmani</name>
    <dbReference type="NCBI Taxonomy" id="60246"/>
    <lineage>
        <taxon>Bacteria</taxon>
        <taxon>Pseudomonadati</taxon>
        <taxon>Campylobacterota</taxon>
        <taxon>Epsilonproteobacteria</taxon>
        <taxon>Campylobacterales</taxon>
        <taxon>Helicobacteraceae</taxon>
        <taxon>Helicobacter</taxon>
    </lineage>
</organism>
<comment type="caution">
    <text evidence="1">The sequence shown here is derived from an EMBL/GenBank/DDBJ whole genome shotgun (WGS) entry which is preliminary data.</text>
</comment>
<sequence>MRQVVGGAYLSGYIPKHYGVVNNLGQNIYYTAYYHLVLESGDTPYFNLGSNYYAAVATTYNFRTNSTSAEIVKINLNNSSDVQRIDNQNAVRSKIKSFDNVYSWIKADKVNIKYFK</sequence>
<dbReference type="EMBL" id="NXLS01000003">
    <property type="protein sequence ID" value="RDU63433.1"/>
    <property type="molecule type" value="Genomic_DNA"/>
</dbReference>
<accession>A0A3D8IDY9</accession>
<evidence type="ECO:0000313" key="1">
    <source>
        <dbReference type="EMBL" id="RDU63433.1"/>
    </source>
</evidence>
<evidence type="ECO:0000313" key="2">
    <source>
        <dbReference type="Proteomes" id="UP000256650"/>
    </source>
</evidence>
<dbReference type="Proteomes" id="UP000256650">
    <property type="component" value="Unassembled WGS sequence"/>
</dbReference>
<keyword evidence="2" id="KW-1185">Reference proteome</keyword>
<name>A0A3D8IDY9_9HELI</name>
<gene>
    <name evidence="1" type="ORF">CQA43_04135</name>
</gene>
<reference evidence="1 2" key="1">
    <citation type="submission" date="2018-04" db="EMBL/GenBank/DDBJ databases">
        <title>Novel Campyloabacter and Helicobacter Species and Strains.</title>
        <authorList>
            <person name="Mannion A.J."/>
            <person name="Shen Z."/>
            <person name="Fox J.G."/>
        </authorList>
    </citation>
    <scope>NUCLEOTIDE SEQUENCE [LARGE SCALE GENOMIC DNA]</scope>
    <source>
        <strain evidence="1 2">MIT 99-5101</strain>
    </source>
</reference>
<protein>
    <submittedName>
        <fullName evidence="1">Uncharacterized protein</fullName>
    </submittedName>
</protein>
<dbReference type="AlphaFoldDB" id="A0A3D8IDY9"/>
<proteinExistence type="predicted"/>